<dbReference type="AlphaFoldDB" id="A0A292YNR3"/>
<feature type="domain" description="DUF1540" evidence="1">
    <location>
        <begin position="10"/>
        <end position="53"/>
    </location>
</feature>
<proteinExistence type="predicted"/>
<organism evidence="2 3">
    <name type="scientific">Effusibacillus lacus</name>
    <dbReference type="NCBI Taxonomy" id="1348429"/>
    <lineage>
        <taxon>Bacteria</taxon>
        <taxon>Bacillati</taxon>
        <taxon>Bacillota</taxon>
        <taxon>Bacilli</taxon>
        <taxon>Bacillales</taxon>
        <taxon>Alicyclobacillaceae</taxon>
        <taxon>Effusibacillus</taxon>
    </lineage>
</organism>
<comment type="caution">
    <text evidence="2">The sequence shown here is derived from an EMBL/GenBank/DDBJ whole genome shotgun (WGS) entry which is preliminary data.</text>
</comment>
<dbReference type="EMBL" id="BDUF01000106">
    <property type="protein sequence ID" value="GAX91588.1"/>
    <property type="molecule type" value="Genomic_DNA"/>
</dbReference>
<reference evidence="3" key="1">
    <citation type="submission" date="2017-07" db="EMBL/GenBank/DDBJ databases">
        <title>Draft genome sequence of Effusibacillus lacus strain skLN1.</title>
        <authorList>
            <person name="Watanabe M."/>
            <person name="Kojima H."/>
            <person name="Fukui M."/>
        </authorList>
    </citation>
    <scope>NUCLEOTIDE SEQUENCE [LARGE SCALE GENOMIC DNA]</scope>
    <source>
        <strain evidence="3">skLN1</strain>
    </source>
</reference>
<dbReference type="OrthoDB" id="1681234at2"/>
<evidence type="ECO:0000313" key="3">
    <source>
        <dbReference type="Proteomes" id="UP000217785"/>
    </source>
</evidence>
<feature type="domain" description="DUF1540" evidence="1">
    <location>
        <begin position="88"/>
        <end position="127"/>
    </location>
</feature>
<keyword evidence="3" id="KW-1185">Reference proteome</keyword>
<gene>
    <name evidence="2" type="ORF">EFBL_3278</name>
</gene>
<dbReference type="RefSeq" id="WP_096183543.1">
    <property type="nucleotide sequence ID" value="NZ_BDUF01000106.1"/>
</dbReference>
<evidence type="ECO:0000313" key="2">
    <source>
        <dbReference type="EMBL" id="GAX91588.1"/>
    </source>
</evidence>
<evidence type="ECO:0000259" key="1">
    <source>
        <dbReference type="Pfam" id="PF07561"/>
    </source>
</evidence>
<dbReference type="InterPro" id="IPR011437">
    <property type="entry name" value="DUF1540"/>
</dbReference>
<accession>A0A292YNR3</accession>
<protein>
    <recommendedName>
        <fullName evidence="1">DUF1540 domain-containing protein</fullName>
    </recommendedName>
</protein>
<dbReference type="Pfam" id="PF07561">
    <property type="entry name" value="DUF1540"/>
    <property type="match status" value="2"/>
</dbReference>
<dbReference type="Proteomes" id="UP000217785">
    <property type="component" value="Unassembled WGS sequence"/>
</dbReference>
<sequence length="133" mass="14894">MEKGDIYPRVKCVVDTCTHYVAGDYCSARNIDIMHEEEGHMSQIIEQTMCKTFAQASSFANMLGSMDNVNWGGAASKLFTGGDMYPTVMCTVHSCEYWKDGNHCIAEAIEVTGRHANECQDTNCQTYRNKESQ</sequence>
<name>A0A292YNR3_9BACL</name>